<dbReference type="PRINTS" id="PR00455">
    <property type="entry name" value="HTHTETR"/>
</dbReference>
<keyword evidence="7" id="KW-1185">Reference proteome</keyword>
<dbReference type="InterPro" id="IPR050109">
    <property type="entry name" value="HTH-type_TetR-like_transc_reg"/>
</dbReference>
<proteinExistence type="predicted"/>
<protein>
    <recommendedName>
        <fullName evidence="5">HTH tetR-type domain-containing protein</fullName>
    </recommendedName>
</protein>
<dbReference type="InterPro" id="IPR001647">
    <property type="entry name" value="HTH_TetR"/>
</dbReference>
<evidence type="ECO:0000256" key="3">
    <source>
        <dbReference type="ARBA" id="ARBA00023163"/>
    </source>
</evidence>
<comment type="caution">
    <text evidence="6">The sequence shown here is derived from an EMBL/GenBank/DDBJ whole genome shotgun (WGS) entry which is preliminary data.</text>
</comment>
<dbReference type="PANTHER" id="PTHR30055:SF234">
    <property type="entry name" value="HTH-TYPE TRANSCRIPTIONAL REGULATOR BETI"/>
    <property type="match status" value="1"/>
</dbReference>
<accession>A0ABN0UDR6</accession>
<dbReference type="RefSeq" id="WP_344649956.1">
    <property type="nucleotide sequence ID" value="NZ_BAAAGX010000014.1"/>
</dbReference>
<keyword evidence="3" id="KW-0804">Transcription</keyword>
<dbReference type="Gene3D" id="1.10.357.10">
    <property type="entry name" value="Tetracycline Repressor, domain 2"/>
    <property type="match status" value="1"/>
</dbReference>
<evidence type="ECO:0000256" key="1">
    <source>
        <dbReference type="ARBA" id="ARBA00023015"/>
    </source>
</evidence>
<dbReference type="Proteomes" id="UP001500967">
    <property type="component" value="Unassembled WGS sequence"/>
</dbReference>
<reference evidence="6 7" key="1">
    <citation type="journal article" date="2019" name="Int. J. Syst. Evol. Microbiol.">
        <title>The Global Catalogue of Microorganisms (GCM) 10K type strain sequencing project: providing services to taxonomists for standard genome sequencing and annotation.</title>
        <authorList>
            <consortium name="The Broad Institute Genomics Platform"/>
            <consortium name="The Broad Institute Genome Sequencing Center for Infectious Disease"/>
            <person name="Wu L."/>
            <person name="Ma J."/>
        </authorList>
    </citation>
    <scope>NUCLEOTIDE SEQUENCE [LARGE SCALE GENOMIC DNA]</scope>
    <source>
        <strain evidence="6 7">JCM 10425</strain>
    </source>
</reference>
<dbReference type="PROSITE" id="PS50977">
    <property type="entry name" value="HTH_TETR_2"/>
    <property type="match status" value="1"/>
</dbReference>
<dbReference type="Pfam" id="PF00440">
    <property type="entry name" value="TetR_N"/>
    <property type="match status" value="1"/>
</dbReference>
<keyword evidence="1" id="KW-0805">Transcription regulation</keyword>
<organism evidence="6 7">
    <name type="scientific">Cryptosporangium japonicum</name>
    <dbReference type="NCBI Taxonomy" id="80872"/>
    <lineage>
        <taxon>Bacteria</taxon>
        <taxon>Bacillati</taxon>
        <taxon>Actinomycetota</taxon>
        <taxon>Actinomycetes</taxon>
        <taxon>Cryptosporangiales</taxon>
        <taxon>Cryptosporangiaceae</taxon>
        <taxon>Cryptosporangium</taxon>
    </lineage>
</organism>
<feature type="domain" description="HTH tetR-type" evidence="5">
    <location>
        <begin position="15"/>
        <end position="75"/>
    </location>
</feature>
<dbReference type="EMBL" id="BAAAGX010000014">
    <property type="protein sequence ID" value="GAA0247302.1"/>
    <property type="molecule type" value="Genomic_DNA"/>
</dbReference>
<evidence type="ECO:0000259" key="5">
    <source>
        <dbReference type="PROSITE" id="PS50977"/>
    </source>
</evidence>
<sequence>MADLHVTPPKQRRSREAWNRVLDAGVAILAEEGYEAFTIAAVCDRAGVAPPAIYARTRSKDALFLAVYEHGIARLSADQAGLVAPDPGLPAAELVRAVVAAIVGVPLRHQEFLRPIVLLSASHDEVRRRGSGYSRSLGAAFVDLLAPAPSTDVEAWACFDTVFAAVILRIAYGPGFATPHPEDDDAFVARLGDLAVRYLIR</sequence>
<evidence type="ECO:0000256" key="2">
    <source>
        <dbReference type="ARBA" id="ARBA00023125"/>
    </source>
</evidence>
<name>A0ABN0UDR6_9ACTN</name>
<evidence type="ECO:0000256" key="4">
    <source>
        <dbReference type="PROSITE-ProRule" id="PRU00335"/>
    </source>
</evidence>
<evidence type="ECO:0000313" key="6">
    <source>
        <dbReference type="EMBL" id="GAA0247302.1"/>
    </source>
</evidence>
<gene>
    <name evidence="6" type="ORF">GCM10009539_35750</name>
</gene>
<evidence type="ECO:0000313" key="7">
    <source>
        <dbReference type="Proteomes" id="UP001500967"/>
    </source>
</evidence>
<dbReference type="InterPro" id="IPR009057">
    <property type="entry name" value="Homeodomain-like_sf"/>
</dbReference>
<feature type="DNA-binding region" description="H-T-H motif" evidence="4">
    <location>
        <begin position="38"/>
        <end position="57"/>
    </location>
</feature>
<dbReference type="SUPFAM" id="SSF46689">
    <property type="entry name" value="Homeodomain-like"/>
    <property type="match status" value="1"/>
</dbReference>
<dbReference type="PANTHER" id="PTHR30055">
    <property type="entry name" value="HTH-TYPE TRANSCRIPTIONAL REGULATOR RUTR"/>
    <property type="match status" value="1"/>
</dbReference>
<keyword evidence="2 4" id="KW-0238">DNA-binding</keyword>